<dbReference type="PROSITE" id="PS51144">
    <property type="entry name" value="ALPHA_CA_2"/>
    <property type="match status" value="1"/>
</dbReference>
<feature type="signal peptide" evidence="5">
    <location>
        <begin position="1"/>
        <end position="21"/>
    </location>
</feature>
<evidence type="ECO:0000259" key="6">
    <source>
        <dbReference type="PROSITE" id="PS51144"/>
    </source>
</evidence>
<dbReference type="GO" id="GO:0008270">
    <property type="term" value="F:zinc ion binding"/>
    <property type="evidence" value="ECO:0007669"/>
    <property type="project" value="InterPro"/>
</dbReference>
<comment type="function">
    <text evidence="1">Reversible hydration of carbon dioxide.</text>
</comment>
<dbReference type="Gene3D" id="3.10.200.10">
    <property type="entry name" value="Alpha carbonic anhydrase"/>
    <property type="match status" value="1"/>
</dbReference>
<keyword evidence="5" id="KW-0732">Signal</keyword>
<evidence type="ECO:0000256" key="5">
    <source>
        <dbReference type="SAM" id="SignalP"/>
    </source>
</evidence>
<dbReference type="EMBL" id="JARAOO010000003">
    <property type="protein sequence ID" value="KAJ7976131.1"/>
    <property type="molecule type" value="Genomic_DNA"/>
</dbReference>
<dbReference type="PANTHER" id="PTHR18952">
    <property type="entry name" value="CARBONIC ANHYDRASE"/>
    <property type="match status" value="1"/>
</dbReference>
<dbReference type="PANTHER" id="PTHR18952:SF236">
    <property type="entry name" value="ALPHA CARBONIC ANHYDRASE 1, CHLOROPLASTIC"/>
    <property type="match status" value="1"/>
</dbReference>
<keyword evidence="8" id="KW-1185">Reference proteome</keyword>
<proteinExistence type="inferred from homology"/>
<feature type="domain" description="Alpha-carbonic anhydrase" evidence="6">
    <location>
        <begin position="27"/>
        <end position="264"/>
    </location>
</feature>
<comment type="subcellular location">
    <subcellularLocation>
        <location evidence="2">Plastid</location>
        <location evidence="2">Chloroplast stroma</location>
    </subcellularLocation>
</comment>
<dbReference type="InterPro" id="IPR041891">
    <property type="entry name" value="Alpha_CA_prokaryot-like"/>
</dbReference>
<dbReference type="AlphaFoldDB" id="A0AAD7VHK7"/>
<comment type="similarity">
    <text evidence="3">Belongs to the alpha-class carbonic anhydrase family.</text>
</comment>
<name>A0AAD7VHK7_QUISA</name>
<evidence type="ECO:0000256" key="3">
    <source>
        <dbReference type="ARBA" id="ARBA00006365"/>
    </source>
</evidence>
<evidence type="ECO:0000313" key="8">
    <source>
        <dbReference type="Proteomes" id="UP001163823"/>
    </source>
</evidence>
<gene>
    <name evidence="7" type="ORF">O6P43_005950</name>
</gene>
<comment type="caution">
    <text evidence="7">The sequence shown here is derived from an EMBL/GenBank/DDBJ whole genome shotgun (WGS) entry which is preliminary data.</text>
</comment>
<dbReference type="GO" id="GO:0009570">
    <property type="term" value="C:chloroplast stroma"/>
    <property type="evidence" value="ECO:0007669"/>
    <property type="project" value="UniProtKB-SubCell"/>
</dbReference>
<dbReference type="SMART" id="SM01057">
    <property type="entry name" value="Carb_anhydrase"/>
    <property type="match status" value="1"/>
</dbReference>
<dbReference type="KEGG" id="qsa:O6P43_005950"/>
<evidence type="ECO:0000256" key="4">
    <source>
        <dbReference type="ARBA" id="ARBA00048348"/>
    </source>
</evidence>
<organism evidence="7 8">
    <name type="scientific">Quillaja saponaria</name>
    <name type="common">Soap bark tree</name>
    <dbReference type="NCBI Taxonomy" id="32244"/>
    <lineage>
        <taxon>Eukaryota</taxon>
        <taxon>Viridiplantae</taxon>
        <taxon>Streptophyta</taxon>
        <taxon>Embryophyta</taxon>
        <taxon>Tracheophyta</taxon>
        <taxon>Spermatophyta</taxon>
        <taxon>Magnoliopsida</taxon>
        <taxon>eudicotyledons</taxon>
        <taxon>Gunneridae</taxon>
        <taxon>Pentapetalae</taxon>
        <taxon>rosids</taxon>
        <taxon>fabids</taxon>
        <taxon>Fabales</taxon>
        <taxon>Quillajaceae</taxon>
        <taxon>Quillaja</taxon>
    </lineage>
</organism>
<dbReference type="InterPro" id="IPR001148">
    <property type="entry name" value="CA_dom"/>
</dbReference>
<dbReference type="SUPFAM" id="SSF51069">
    <property type="entry name" value="Carbonic anhydrase"/>
    <property type="match status" value="1"/>
</dbReference>
<dbReference type="CDD" id="cd03124">
    <property type="entry name" value="alpha_CA_prokaryotic_like"/>
    <property type="match status" value="1"/>
</dbReference>
<feature type="chain" id="PRO_5042043486" evidence="5">
    <location>
        <begin position="22"/>
        <end position="269"/>
    </location>
</feature>
<dbReference type="GO" id="GO:0006730">
    <property type="term" value="P:one-carbon metabolic process"/>
    <property type="evidence" value="ECO:0007669"/>
    <property type="project" value="TreeGrafter"/>
</dbReference>
<evidence type="ECO:0000313" key="7">
    <source>
        <dbReference type="EMBL" id="KAJ7976131.1"/>
    </source>
</evidence>
<accession>A0AAD7VHK7</accession>
<comment type="catalytic activity">
    <reaction evidence="4">
        <text>hydrogencarbonate + H(+) = CO2 + H2O</text>
        <dbReference type="Rhea" id="RHEA:10748"/>
        <dbReference type="ChEBI" id="CHEBI:15377"/>
        <dbReference type="ChEBI" id="CHEBI:15378"/>
        <dbReference type="ChEBI" id="CHEBI:16526"/>
        <dbReference type="ChEBI" id="CHEBI:17544"/>
        <dbReference type="EC" id="4.2.1.1"/>
    </reaction>
</comment>
<dbReference type="InterPro" id="IPR023561">
    <property type="entry name" value="Carbonic_anhydrase_a-class"/>
</dbReference>
<dbReference type="InterPro" id="IPR036398">
    <property type="entry name" value="CA_dom_sf"/>
</dbReference>
<dbReference type="Proteomes" id="UP001163823">
    <property type="component" value="Chromosome 3"/>
</dbReference>
<evidence type="ECO:0000256" key="1">
    <source>
        <dbReference type="ARBA" id="ARBA00002904"/>
    </source>
</evidence>
<protein>
    <submittedName>
        <fullName evidence="7">Alpha carbonic anhydrase</fullName>
    </submittedName>
</protein>
<reference evidence="7" key="1">
    <citation type="journal article" date="2023" name="Science">
        <title>Elucidation of the pathway for biosynthesis of saponin adjuvants from the soapbark tree.</title>
        <authorList>
            <person name="Reed J."/>
            <person name="Orme A."/>
            <person name="El-Demerdash A."/>
            <person name="Owen C."/>
            <person name="Martin L.B.B."/>
            <person name="Misra R.C."/>
            <person name="Kikuchi S."/>
            <person name="Rejzek M."/>
            <person name="Martin A.C."/>
            <person name="Harkess A."/>
            <person name="Leebens-Mack J."/>
            <person name="Louveau T."/>
            <person name="Stephenson M.J."/>
            <person name="Osbourn A."/>
        </authorList>
    </citation>
    <scope>NUCLEOTIDE SEQUENCE</scope>
    <source>
        <strain evidence="7">S10</strain>
    </source>
</reference>
<evidence type="ECO:0000256" key="2">
    <source>
        <dbReference type="ARBA" id="ARBA00004470"/>
    </source>
</evidence>
<sequence>MAVLVSLWMVSIALLAVCTSASEHYPASFGYSGVNGPEKWGSLSPQYSTCSNGKAQSPVDIKRDVMVPNKNLRSLARQYKLANATLINNGFSIGVHFDGDVGGFNLDGKNYILQQLHWHSPSEHQIDGQQAAAELHLVHKAIDGTLSVVAVLHEIGDADPLIAKVGNKLVEIAKQKHSATEAPKIALGTFDVKHLERKTRRYFRYHGSLTTPPCTEKVTWNVLGKVRTISKQQLELLKAPLQQACKNNARPVQPLNGRKIELFDELSQI</sequence>
<dbReference type="Pfam" id="PF00194">
    <property type="entry name" value="Carb_anhydrase"/>
    <property type="match status" value="1"/>
</dbReference>
<dbReference type="GO" id="GO:0004089">
    <property type="term" value="F:carbonate dehydratase activity"/>
    <property type="evidence" value="ECO:0007669"/>
    <property type="project" value="UniProtKB-EC"/>
</dbReference>